<dbReference type="Proteomes" id="UP000031637">
    <property type="component" value="Chromosome"/>
</dbReference>
<evidence type="ECO:0000313" key="2">
    <source>
        <dbReference type="EMBL" id="BAO30048.1"/>
    </source>
</evidence>
<proteinExistence type="predicted"/>
<keyword evidence="1" id="KW-1133">Transmembrane helix</keyword>
<dbReference type="HOGENOM" id="CLU_116732_4_2_4"/>
<dbReference type="PANTHER" id="PTHR33507">
    <property type="entry name" value="INNER MEMBRANE PROTEIN YBBJ"/>
    <property type="match status" value="1"/>
</dbReference>
<feature type="transmembrane region" description="Helical" evidence="1">
    <location>
        <begin position="6"/>
        <end position="22"/>
    </location>
</feature>
<dbReference type="OrthoDB" id="8536525at2"/>
<keyword evidence="3" id="KW-1185">Reference proteome</keyword>
<dbReference type="Gene3D" id="2.40.50.140">
    <property type="entry name" value="Nucleic acid-binding proteins"/>
    <property type="match status" value="1"/>
</dbReference>
<dbReference type="RefSeq" id="WP_041099317.1">
    <property type="nucleotide sequence ID" value="NZ_AP012547.1"/>
</dbReference>
<keyword evidence="1" id="KW-0472">Membrane</keyword>
<protein>
    <submittedName>
        <fullName evidence="2">Uncharacterized protein</fullName>
    </submittedName>
</protein>
<dbReference type="KEGG" id="shd:SUTH_02258"/>
<sequence>MELAWWHWMVLGLALGLVELAVPSFFIIWFGLGALLVGVAMLGMPMMAFSTQILLWTAASIAMTVLWFRVFRKEEGKTRSGQANEALGEIGVLVRAVAPLGVDSARGEVRFQKPVMGSDVWPCLADEAIAAGERVRVLAVDGQILKVGKY</sequence>
<dbReference type="AlphaFoldDB" id="W0SJ67"/>
<dbReference type="EMBL" id="AP012547">
    <property type="protein sequence ID" value="BAO30048.1"/>
    <property type="molecule type" value="Genomic_DNA"/>
</dbReference>
<dbReference type="InterPro" id="IPR012340">
    <property type="entry name" value="NA-bd_OB-fold"/>
</dbReference>
<organism evidence="2 3">
    <name type="scientific">Sulfuritalea hydrogenivorans sk43H</name>
    <dbReference type="NCBI Taxonomy" id="1223802"/>
    <lineage>
        <taxon>Bacteria</taxon>
        <taxon>Pseudomonadati</taxon>
        <taxon>Pseudomonadota</taxon>
        <taxon>Betaproteobacteria</taxon>
        <taxon>Nitrosomonadales</taxon>
        <taxon>Sterolibacteriaceae</taxon>
        <taxon>Sulfuritalea</taxon>
    </lineage>
</organism>
<reference evidence="2 3" key="1">
    <citation type="journal article" date="2014" name="Syst. Appl. Microbiol.">
        <title>Complete genomes of freshwater sulfur oxidizers Sulfuricella denitrificans skB26 and Sulfuritalea hydrogenivorans sk43H: genetic insights into the sulfur oxidation pathway of betaproteobacteria.</title>
        <authorList>
            <person name="Watanabe T."/>
            <person name="Kojima H."/>
            <person name="Fukui M."/>
        </authorList>
    </citation>
    <scope>NUCLEOTIDE SEQUENCE [LARGE SCALE GENOMIC DNA]</scope>
    <source>
        <strain evidence="2">DSM22779</strain>
    </source>
</reference>
<evidence type="ECO:0000256" key="1">
    <source>
        <dbReference type="SAM" id="Phobius"/>
    </source>
</evidence>
<gene>
    <name evidence="2" type="ORF">SUTH_02258</name>
</gene>
<feature type="transmembrane region" description="Helical" evidence="1">
    <location>
        <begin position="53"/>
        <end position="71"/>
    </location>
</feature>
<evidence type="ECO:0000313" key="3">
    <source>
        <dbReference type="Proteomes" id="UP000031637"/>
    </source>
</evidence>
<name>W0SJ67_9PROT</name>
<accession>W0SJ67</accession>
<keyword evidence="1" id="KW-0812">Transmembrane</keyword>
<dbReference type="STRING" id="1223802.SUTH_02258"/>
<dbReference type="InterPro" id="IPR052165">
    <property type="entry name" value="Membrane_assoc_protease"/>
</dbReference>
<dbReference type="SUPFAM" id="SSF141322">
    <property type="entry name" value="NfeD domain-like"/>
    <property type="match status" value="1"/>
</dbReference>
<dbReference type="GO" id="GO:0005886">
    <property type="term" value="C:plasma membrane"/>
    <property type="evidence" value="ECO:0007669"/>
    <property type="project" value="TreeGrafter"/>
</dbReference>
<dbReference type="PANTHER" id="PTHR33507:SF3">
    <property type="entry name" value="INNER MEMBRANE PROTEIN YBBJ"/>
    <property type="match status" value="1"/>
</dbReference>